<dbReference type="InterPro" id="IPR000160">
    <property type="entry name" value="GGDEF_dom"/>
</dbReference>
<dbReference type="InterPro" id="IPR043128">
    <property type="entry name" value="Rev_trsase/Diguanyl_cyclase"/>
</dbReference>
<reference evidence="2" key="1">
    <citation type="journal article" date="2012" name="Science">
        <title>Fermentation, hydrogen, and sulfur metabolism in multiple uncultivated bacterial phyla.</title>
        <authorList>
            <person name="Wrighton K.C."/>
            <person name="Thomas B.C."/>
            <person name="Sharon I."/>
            <person name="Miller C.S."/>
            <person name="Castelle C.J."/>
            <person name="VerBerkmoes N.C."/>
            <person name="Wilkins M.J."/>
            <person name="Hettich R.L."/>
            <person name="Lipton M.S."/>
            <person name="Williams K.H."/>
            <person name="Long P.E."/>
            <person name="Banfield J.F."/>
        </authorList>
    </citation>
    <scope>NUCLEOTIDE SEQUENCE [LARGE SCALE GENOMIC DNA]</scope>
</reference>
<gene>
    <name evidence="2" type="ORF">ACD_2C00073G0007</name>
</gene>
<feature type="domain" description="GGDEF" evidence="1">
    <location>
        <begin position="159"/>
        <end position="303"/>
    </location>
</feature>
<comment type="caution">
    <text evidence="2">The sequence shown here is derived from an EMBL/GenBank/DDBJ whole genome shotgun (WGS) entry which is preliminary data.</text>
</comment>
<dbReference type="PROSITE" id="PS50887">
    <property type="entry name" value="GGDEF"/>
    <property type="match status" value="1"/>
</dbReference>
<dbReference type="AlphaFoldDB" id="K2GHI2"/>
<sequence>MAQQKIKKSDIKPEFYATKLYLAKLSEKYKHRGYEKMFLENDYNYLNENKEIIRNLNAQNDILDELIYKMTKSVQHLSKLTNLEPKIKKILVEDNVLLFAKFMEFVETNIKNEDFAIESIDRFRKIEKKIDIKTKALSKYWFDVELDWAFDSILERKHKEVSVYIFDMNNLKTINESYWHQTWSESIFKFWIIIKEVLSELWYKYILSNYYWWDEWFLAILDVSMKDSVNLMKKLFQKLNIWPYRIRDFDINLSACGWLAHFHPTKTTKFEKYNAKMLLQIADTLVLQAKIQKNRNKYWNAYKALNVTHIKDEEMKSFLTSINTMPKKLHKSTLDKKRLVELFEIRKKQNEKIMRARTLWVKKILKNNIELINEIIWYKILESISKMMSENKKRTRDAMPEITRKLTHIVAWEVEKMANQSYFTVDWKDIMADKIMLSSEYQKFTKRIIDDLWSDNMFKNEIVDKRVIWEKRP</sequence>
<protein>
    <recommendedName>
        <fullName evidence="1">GGDEF domain-containing protein</fullName>
    </recommendedName>
</protein>
<evidence type="ECO:0000259" key="1">
    <source>
        <dbReference type="PROSITE" id="PS50887"/>
    </source>
</evidence>
<dbReference type="EMBL" id="AMFJ01000073">
    <property type="protein sequence ID" value="EKE29919.1"/>
    <property type="molecule type" value="Genomic_DNA"/>
</dbReference>
<name>K2GHI2_9BACT</name>
<proteinExistence type="predicted"/>
<dbReference type="Gene3D" id="3.30.70.270">
    <property type="match status" value="1"/>
</dbReference>
<dbReference type="InterPro" id="IPR029787">
    <property type="entry name" value="Nucleotide_cyclase"/>
</dbReference>
<dbReference type="SUPFAM" id="SSF55073">
    <property type="entry name" value="Nucleotide cyclase"/>
    <property type="match status" value="1"/>
</dbReference>
<accession>K2GHI2</accession>
<organism evidence="2">
    <name type="scientific">uncultured bacterium</name>
    <name type="common">gcode 4</name>
    <dbReference type="NCBI Taxonomy" id="1234023"/>
    <lineage>
        <taxon>Bacteria</taxon>
        <taxon>environmental samples</taxon>
    </lineage>
</organism>
<evidence type="ECO:0000313" key="2">
    <source>
        <dbReference type="EMBL" id="EKE29919.1"/>
    </source>
</evidence>